<dbReference type="SUPFAM" id="SSF48452">
    <property type="entry name" value="TPR-like"/>
    <property type="match status" value="1"/>
</dbReference>
<dbReference type="InterPro" id="IPR011990">
    <property type="entry name" value="TPR-like_helical_dom_sf"/>
</dbReference>
<dbReference type="RefSeq" id="WP_130059609.1">
    <property type="nucleotide sequence ID" value="NZ_JADNPJ010000021.1"/>
</dbReference>
<keyword evidence="1" id="KW-0449">Lipoprotein</keyword>
<dbReference type="Pfam" id="PF12741">
    <property type="entry name" value="SusD-like"/>
    <property type="match status" value="1"/>
</dbReference>
<dbReference type="EMBL" id="VWMK01000021">
    <property type="protein sequence ID" value="KAA3759948.1"/>
    <property type="molecule type" value="Genomic_DNA"/>
</dbReference>
<dbReference type="Proteomes" id="UP000422221">
    <property type="component" value="Unassembled WGS sequence"/>
</dbReference>
<accession>A0A7J4XEJ6</accession>
<protein>
    <submittedName>
        <fullName evidence="1">SusD/RagB family nutrient-binding outer membrane lipoprotein</fullName>
    </submittedName>
</protein>
<organism evidence="1 2">
    <name type="scientific">Bacteroides salyersiae</name>
    <dbReference type="NCBI Taxonomy" id="291644"/>
    <lineage>
        <taxon>Bacteria</taxon>
        <taxon>Pseudomonadati</taxon>
        <taxon>Bacteroidota</taxon>
        <taxon>Bacteroidia</taxon>
        <taxon>Bacteroidales</taxon>
        <taxon>Bacteroidaceae</taxon>
        <taxon>Bacteroides</taxon>
    </lineage>
</organism>
<evidence type="ECO:0000313" key="1">
    <source>
        <dbReference type="EMBL" id="KAA3759948.1"/>
    </source>
</evidence>
<dbReference type="AlphaFoldDB" id="A0A7J4XEJ6"/>
<sequence length="528" mass="60489">MKKDMVFLFIVLGGFFVSCTSGFREFNTDLAGITDEDLKVDNNDHGIRLGIIQQGIYFNYDYGKGKNWPFQLIQNLNADMFSGYMHDAKPLNGGSHNSDYNLQDGWNSAMWGHTYAYVFPQIYQSEQFTRTGQPAFFGITKILKVAVMHRVTDYYGPIVYTNFADPKGEYLPDSQEKVYNEFFLELDTAVTALADYIERKPDASEFARFDILLDGEYSSWIKFANSLRMRLAMRLAVVSPDKARMEFVKAFENSYGVFETSDEQAAVSTQGGYSNPLGELNLVWKETYMSASMESIMNGYDDPRRKSYFTHCSADELKQEYRGIRQGTCFAHNRYNVLSKLTVTQATDAVLMTAAEVWFLRAEAALRGWTSEEEGDCYENGVTVSFQQHNVTQVDEYLNSDKVASDFIDVYDPENNIEARCLVSPRWIEEADDEVKLEKIITQKWLAIFPEGCEAWAEQRRTGYPRLFPVRFNNSKNGCIDTETMIRRLNFPGSLITENESQYRALVDALGGEDNAGTRLWWDTGRNW</sequence>
<dbReference type="Gene3D" id="1.25.40.390">
    <property type="match status" value="1"/>
</dbReference>
<dbReference type="PROSITE" id="PS51257">
    <property type="entry name" value="PROKAR_LIPOPROTEIN"/>
    <property type="match status" value="1"/>
</dbReference>
<evidence type="ECO:0000313" key="2">
    <source>
        <dbReference type="Proteomes" id="UP000422221"/>
    </source>
</evidence>
<comment type="caution">
    <text evidence="1">The sequence shown here is derived from an EMBL/GenBank/DDBJ whole genome shotgun (WGS) entry which is preliminary data.</text>
</comment>
<dbReference type="InterPro" id="IPR024302">
    <property type="entry name" value="SusD-like"/>
</dbReference>
<name>A0A7J4XEJ6_9BACE</name>
<reference evidence="1 2" key="1">
    <citation type="journal article" date="2019" name="Nat. Med.">
        <title>A library of human gut bacterial isolates paired with longitudinal multiomics data enables mechanistic microbiome research.</title>
        <authorList>
            <person name="Poyet M."/>
            <person name="Groussin M."/>
            <person name="Gibbons S.M."/>
            <person name="Avila-Pacheco J."/>
            <person name="Jiang X."/>
            <person name="Kearney S.M."/>
            <person name="Perrotta A.R."/>
            <person name="Berdy B."/>
            <person name="Zhao S."/>
            <person name="Lieberman T.D."/>
            <person name="Swanson P.K."/>
            <person name="Smith M."/>
            <person name="Roesemann S."/>
            <person name="Alexander J.E."/>
            <person name="Rich S.A."/>
            <person name="Livny J."/>
            <person name="Vlamakis H."/>
            <person name="Clish C."/>
            <person name="Bullock K."/>
            <person name="Deik A."/>
            <person name="Scott J."/>
            <person name="Pierce K.A."/>
            <person name="Xavier R.J."/>
            <person name="Alm E.J."/>
        </authorList>
    </citation>
    <scope>NUCLEOTIDE SEQUENCE [LARGE SCALE GENOMIC DNA]</scope>
    <source>
        <strain evidence="1 2">BIOML-A10</strain>
    </source>
</reference>
<gene>
    <name evidence="1" type="ORF">F3F73_18955</name>
</gene>
<proteinExistence type="predicted"/>